<dbReference type="GO" id="GO:0002098">
    <property type="term" value="P:tRNA wobble uridine modification"/>
    <property type="evidence" value="ECO:0007669"/>
    <property type="project" value="TreeGrafter"/>
</dbReference>
<evidence type="ECO:0000313" key="15">
    <source>
        <dbReference type="Proteomes" id="UP000224974"/>
    </source>
</evidence>
<keyword evidence="5 10" id="KW-0949">S-adenosyl-L-methionine</keyword>
<reference evidence="14 16" key="3">
    <citation type="submission" date="2019-03" db="EMBL/GenBank/DDBJ databases">
        <authorList>
            <consortium name="Pathogen Informatics"/>
        </authorList>
    </citation>
    <scope>NUCLEOTIDE SEQUENCE [LARGE SCALE GENOMIC DNA]</scope>
    <source>
        <strain evidence="14 16">NCTC12282</strain>
    </source>
</reference>
<dbReference type="NCBIfam" id="NF002481">
    <property type="entry name" value="PRK01747.1-2"/>
    <property type="match status" value="1"/>
</dbReference>
<dbReference type="GO" id="GO:0005737">
    <property type="term" value="C:cytoplasm"/>
    <property type="evidence" value="ECO:0007669"/>
    <property type="project" value="UniProtKB-SubCell"/>
</dbReference>
<keyword evidence="7 10" id="KW-0274">FAD</keyword>
<evidence type="ECO:0000256" key="9">
    <source>
        <dbReference type="ARBA" id="ARBA00023268"/>
    </source>
</evidence>
<dbReference type="InterPro" id="IPR017610">
    <property type="entry name" value="tRNA_S-uridine_synth_MnmC_C"/>
</dbReference>
<feature type="region of interest" description="FAD-dependent cmnm(5)s(2)U34 oxidoreductase" evidence="10">
    <location>
        <begin position="273"/>
        <end position="675"/>
    </location>
</feature>
<comment type="catalytic activity">
    <reaction evidence="10">
        <text>5-aminomethyl-2-thiouridine(34) in tRNA + S-adenosyl-L-methionine = 5-methylaminomethyl-2-thiouridine(34) in tRNA + S-adenosyl-L-homocysteine + H(+)</text>
        <dbReference type="Rhea" id="RHEA:19569"/>
        <dbReference type="Rhea" id="RHEA-COMP:10195"/>
        <dbReference type="Rhea" id="RHEA-COMP:10197"/>
        <dbReference type="ChEBI" id="CHEBI:15378"/>
        <dbReference type="ChEBI" id="CHEBI:57856"/>
        <dbReference type="ChEBI" id="CHEBI:59789"/>
        <dbReference type="ChEBI" id="CHEBI:74454"/>
        <dbReference type="ChEBI" id="CHEBI:74455"/>
        <dbReference type="EC" id="2.1.1.61"/>
    </reaction>
</comment>
<comment type="cofactor">
    <cofactor evidence="10">
        <name>FAD</name>
        <dbReference type="ChEBI" id="CHEBI:57692"/>
    </cofactor>
</comment>
<dbReference type="Gene3D" id="3.50.50.60">
    <property type="entry name" value="FAD/NAD(P)-binding domain"/>
    <property type="match status" value="1"/>
</dbReference>
<dbReference type="EC" id="1.5.-.-" evidence="10"/>
<keyword evidence="15" id="KW-1185">Reference proteome</keyword>
<dbReference type="AlphaFoldDB" id="A0A2C6DFL1"/>
<evidence type="ECO:0000256" key="10">
    <source>
        <dbReference type="HAMAP-Rule" id="MF_01102"/>
    </source>
</evidence>
<evidence type="ECO:0000259" key="12">
    <source>
        <dbReference type="Pfam" id="PF05430"/>
    </source>
</evidence>
<evidence type="ECO:0000256" key="3">
    <source>
        <dbReference type="ARBA" id="ARBA00022630"/>
    </source>
</evidence>
<feature type="region of interest" description="tRNA (mnm(5)s(2)U34)-methyltransferase" evidence="10">
    <location>
        <begin position="1"/>
        <end position="245"/>
    </location>
</feature>
<dbReference type="Pfam" id="PF05430">
    <property type="entry name" value="Methyltransf_30"/>
    <property type="match status" value="1"/>
</dbReference>
<dbReference type="EMBL" id="CAADJA010000002">
    <property type="protein sequence ID" value="VFS48821.1"/>
    <property type="molecule type" value="Genomic_DNA"/>
</dbReference>
<keyword evidence="6 10" id="KW-0819">tRNA processing</keyword>
<comment type="similarity">
    <text evidence="10">In the C-terminal section; belongs to the DAO family.</text>
</comment>
<dbReference type="InterPro" id="IPR029063">
    <property type="entry name" value="SAM-dependent_MTases_sf"/>
</dbReference>
<accession>A0A2C6DFL1</accession>
<dbReference type="FunFam" id="3.40.50.150:FF:000107">
    <property type="entry name" value="tRNA 5-methylaminomethyl-2-thiouridine biosynthesis bifunctional protein MnmC"/>
    <property type="match status" value="1"/>
</dbReference>
<dbReference type="SUPFAM" id="SSF51905">
    <property type="entry name" value="FAD/NAD(P)-binding domain"/>
    <property type="match status" value="1"/>
</dbReference>
<dbReference type="Proteomes" id="UP000224974">
    <property type="component" value="Unassembled WGS sequence"/>
</dbReference>
<evidence type="ECO:0000313" key="13">
    <source>
        <dbReference type="EMBL" id="PHI29976.1"/>
    </source>
</evidence>
<keyword evidence="1 10" id="KW-0963">Cytoplasm</keyword>
<dbReference type="PANTHER" id="PTHR13847">
    <property type="entry name" value="SARCOSINE DEHYDROGENASE-RELATED"/>
    <property type="match status" value="1"/>
</dbReference>
<dbReference type="GO" id="GO:0050660">
    <property type="term" value="F:flavin adenine dinucleotide binding"/>
    <property type="evidence" value="ECO:0007669"/>
    <property type="project" value="UniProtKB-UniRule"/>
</dbReference>
<dbReference type="OrthoDB" id="9786494at2"/>
<reference evidence="15" key="1">
    <citation type="submission" date="2017-09" db="EMBL/GenBank/DDBJ databases">
        <title>FDA dAtabase for Regulatory Grade micrObial Sequences (FDA-ARGOS): Supporting development and validation of Infectious Disease Dx tests.</title>
        <authorList>
            <person name="Minogue T."/>
            <person name="Wolcott M."/>
            <person name="Wasieloski L."/>
            <person name="Aguilar W."/>
            <person name="Moore D."/>
            <person name="Tallon L."/>
            <person name="Sadzewicz L."/>
            <person name="Ott S."/>
            <person name="Zhao X."/>
            <person name="Nagaraj S."/>
            <person name="Vavikolanu K."/>
            <person name="Aluvathingal J."/>
            <person name="Nadendla S."/>
            <person name="Sichtig H."/>
        </authorList>
    </citation>
    <scope>NUCLEOTIDE SEQUENCE [LARGE SCALE GENOMIC DNA]</scope>
    <source>
        <strain evidence="15">FDAARGOS_387</strain>
    </source>
</reference>
<dbReference type="Gene3D" id="3.40.50.150">
    <property type="entry name" value="Vaccinia Virus protein VP39"/>
    <property type="match status" value="1"/>
</dbReference>
<name>A0A2C6DFL1_9GAMM</name>
<dbReference type="NCBIfam" id="NF002484">
    <property type="entry name" value="PRK01747.1-5"/>
    <property type="match status" value="1"/>
</dbReference>
<dbReference type="InterPro" id="IPR036188">
    <property type="entry name" value="FAD/NAD-bd_sf"/>
</dbReference>
<comment type="function">
    <text evidence="10">Catalyzes the last two steps in the biosynthesis of 5-methylaminomethyl-2-thiouridine (mnm(5)s(2)U) at the wobble position (U34) in tRNA. Catalyzes the FAD-dependent demodification of cmnm(5)s(2)U34 to nm(5)s(2)U34, followed by the transfer of a methyl group from S-adenosyl-L-methionine to nm(5)s(2)U34, to form mnm(5)s(2)U34.</text>
</comment>
<keyword evidence="8 10" id="KW-0560">Oxidoreductase</keyword>
<dbReference type="NCBIfam" id="TIGR03197">
    <property type="entry name" value="MnmC_Cterm"/>
    <property type="match status" value="1"/>
</dbReference>
<evidence type="ECO:0000256" key="1">
    <source>
        <dbReference type="ARBA" id="ARBA00022490"/>
    </source>
</evidence>
<gene>
    <name evidence="10 14" type="primary">mnmC</name>
    <name evidence="13" type="ORF">CRN84_11820</name>
    <name evidence="14" type="ORF">NCTC12282_03393</name>
</gene>
<organism evidence="13 15">
    <name type="scientific">Budvicia aquatica</name>
    <dbReference type="NCBI Taxonomy" id="82979"/>
    <lineage>
        <taxon>Bacteria</taxon>
        <taxon>Pseudomonadati</taxon>
        <taxon>Pseudomonadota</taxon>
        <taxon>Gammaproteobacteria</taxon>
        <taxon>Enterobacterales</taxon>
        <taxon>Budviciaceae</taxon>
        <taxon>Budvicia</taxon>
    </lineage>
</organism>
<comment type="subcellular location">
    <subcellularLocation>
        <location evidence="10">Cytoplasm</location>
    </subcellularLocation>
</comment>
<evidence type="ECO:0000313" key="16">
    <source>
        <dbReference type="Proteomes" id="UP000373449"/>
    </source>
</evidence>
<comment type="similarity">
    <text evidence="10">In the N-terminal section; belongs to the methyltransferase superfamily. tRNA (mnm(5)s(2)U34)-methyltransferase family.</text>
</comment>
<dbReference type="GO" id="GO:0016645">
    <property type="term" value="F:oxidoreductase activity, acting on the CH-NH group of donors"/>
    <property type="evidence" value="ECO:0007669"/>
    <property type="project" value="InterPro"/>
</dbReference>
<reference evidence="13" key="2">
    <citation type="submission" date="2017-09" db="EMBL/GenBank/DDBJ databases">
        <title>FDA dAtabase for Regulatory Grade micrObial Sequences (FDA-ARGOS): Supporting development and validation of Infectious Disease Dx tests.</title>
        <authorList>
            <person name="Minogue T."/>
            <person name="Wolcott M."/>
            <person name="Wasieloski L."/>
            <person name="Aguilar W."/>
            <person name="Moore D."/>
            <person name="Tallon L.J."/>
            <person name="Sadzewicz L."/>
            <person name="Ott S."/>
            <person name="Zhao X."/>
            <person name="Nagaraj S."/>
            <person name="Vavikolanu K."/>
            <person name="Aluvathingal J."/>
            <person name="Nadendla S."/>
            <person name="Sichtig H."/>
        </authorList>
    </citation>
    <scope>NUCLEOTIDE SEQUENCE</scope>
    <source>
        <strain evidence="13">FDAARGOS_387</strain>
    </source>
</reference>
<dbReference type="GO" id="GO:0032259">
    <property type="term" value="P:methylation"/>
    <property type="evidence" value="ECO:0007669"/>
    <property type="project" value="UniProtKB-KW"/>
</dbReference>
<dbReference type="Pfam" id="PF01266">
    <property type="entry name" value="DAO"/>
    <property type="match status" value="1"/>
</dbReference>
<dbReference type="STRING" id="1111728.GCA_000427805_01702"/>
<dbReference type="EMBL" id="PDDX01000001">
    <property type="protein sequence ID" value="PHI29976.1"/>
    <property type="molecule type" value="Genomic_DNA"/>
</dbReference>
<evidence type="ECO:0000256" key="7">
    <source>
        <dbReference type="ARBA" id="ARBA00022827"/>
    </source>
</evidence>
<dbReference type="NCBIfam" id="NF033855">
    <property type="entry name" value="tRNA_MNMC2"/>
    <property type="match status" value="1"/>
</dbReference>
<feature type="domain" description="FAD dependent oxidoreductase" evidence="11">
    <location>
        <begin position="269"/>
        <end position="640"/>
    </location>
</feature>
<dbReference type="InterPro" id="IPR008471">
    <property type="entry name" value="MnmC-like_methylTransf"/>
</dbReference>
<keyword evidence="3 10" id="KW-0285">Flavoprotein</keyword>
<dbReference type="InterPro" id="IPR006076">
    <property type="entry name" value="FAD-dep_OxRdtase"/>
</dbReference>
<dbReference type="HAMAP" id="MF_01102">
    <property type="entry name" value="MnmC"/>
    <property type="match status" value="1"/>
</dbReference>
<keyword evidence="2 10" id="KW-0489">Methyltransferase</keyword>
<evidence type="ECO:0000256" key="2">
    <source>
        <dbReference type="ARBA" id="ARBA00022603"/>
    </source>
</evidence>
<protein>
    <recommendedName>
        <fullName evidence="10">tRNA 5-methylaminomethyl-2-thiouridine biosynthesis bifunctional protein MnmC</fullName>
        <shortName evidence="10">tRNA mnm(5)s(2)U biosynthesis bifunctional protein</shortName>
    </recommendedName>
    <domain>
        <recommendedName>
            <fullName evidence="10">tRNA (mnm(5)s(2)U34)-methyltransferase</fullName>
            <ecNumber evidence="10">2.1.1.61</ecNumber>
        </recommendedName>
    </domain>
    <domain>
        <recommendedName>
            <fullName evidence="10">FAD-dependent cmnm(5)s(2)U34 oxidoreductase</fullName>
            <ecNumber evidence="10">1.5.-.-</ecNumber>
        </recommendedName>
    </domain>
</protein>
<evidence type="ECO:0000313" key="14">
    <source>
        <dbReference type="EMBL" id="VFS48821.1"/>
    </source>
</evidence>
<dbReference type="InterPro" id="IPR023032">
    <property type="entry name" value="tRNA_MAMT_biosynth_bifunc_MnmC"/>
</dbReference>
<dbReference type="GO" id="GO:0004808">
    <property type="term" value="F:tRNA (5-methylaminomethyl-2-thiouridylate)(34)-methyltransferase activity"/>
    <property type="evidence" value="ECO:0007669"/>
    <property type="project" value="UniProtKB-EC"/>
</dbReference>
<proteinExistence type="inferred from homology"/>
<feature type="domain" description="MnmC-like methyltransferase" evidence="12">
    <location>
        <begin position="118"/>
        <end position="243"/>
    </location>
</feature>
<dbReference type="PANTHER" id="PTHR13847:SF283">
    <property type="entry name" value="TRNA 5-METHYLAMINOMETHYL-2-THIOURIDINE BIOSYNTHESIS BIFUNCTIONAL PROTEIN MNMC"/>
    <property type="match status" value="1"/>
</dbReference>
<evidence type="ECO:0000256" key="5">
    <source>
        <dbReference type="ARBA" id="ARBA00022691"/>
    </source>
</evidence>
<dbReference type="EC" id="2.1.1.61" evidence="10"/>
<evidence type="ECO:0000256" key="6">
    <source>
        <dbReference type="ARBA" id="ARBA00022694"/>
    </source>
</evidence>
<dbReference type="RefSeq" id="WP_029096428.1">
    <property type="nucleotide sequence ID" value="NZ_CAADJA010000002.1"/>
</dbReference>
<evidence type="ECO:0000256" key="8">
    <source>
        <dbReference type="ARBA" id="ARBA00023002"/>
    </source>
</evidence>
<sequence length="675" mass="75625">MNDTHIENALLDWNEQGTPVSREFDDVYFSNQNGLEETRYVFLNGNQIPARFVCHQRDNFTIAETGFGTGLNFLTLWHAFRQFRQQYPQAKLQRLHFISFEKFPLKREDLSNVHHSWPEFQQLSAQLQQQWPLALPGCQRLLLDNETVTLDLWFGDVNLLLPALDSTINRKVDAWFLDGFAPSKNPDMWTPLLFRHMAKLAAVNGTFATFTAAGFVRRGLQEAGFEVSKIKGFGHKRNMLTGILPAESAEPEPSASPWFARPAAKDLSDIAIIGGGISSAMLALSLLRRGAKVTLYCADSLPAQSASGNAQGVLYPLLSAEEPLLSQFFMQAFTFARRTYDSLLDHHITFDHQWCGVSQLGYNAKNSHKNAEIVTLVNNPKIVHHQSQQRLEQACGLPTGCEGIHYPMGGWLSPSQLTEKVIKQAQSQGLVIHYQHQLTQLTPTTSGWQLDFEQGHSAFHPTVVLANGHNAIDFLQTEKLPLSPVRGQVTQVPASSLSTRLKQVICYDGYITPADSQQQFHCLGASYCREERDTEYKQAEQQDNLNRLINCLPNTPWPKELDISGKLARVSVRSSIRDHFPMIGAVPDYPHLLEVYHGLDAKIRNQQPLGNAPIWPELYIIAGLGSRGLCTAPLLAETLAGQIFDEPLPLSADILAALSPNRIWIRRLLRGRPVN</sequence>
<evidence type="ECO:0000259" key="11">
    <source>
        <dbReference type="Pfam" id="PF01266"/>
    </source>
</evidence>
<dbReference type="Gene3D" id="3.30.9.10">
    <property type="entry name" value="D-Amino Acid Oxidase, subunit A, domain 2"/>
    <property type="match status" value="1"/>
</dbReference>
<keyword evidence="4 10" id="KW-0808">Transferase</keyword>
<keyword evidence="9 10" id="KW-0511">Multifunctional enzyme</keyword>
<dbReference type="InterPro" id="IPR047785">
    <property type="entry name" value="tRNA_MNMC2"/>
</dbReference>
<evidence type="ECO:0000256" key="4">
    <source>
        <dbReference type="ARBA" id="ARBA00022679"/>
    </source>
</evidence>
<dbReference type="Proteomes" id="UP000373449">
    <property type="component" value="Unassembled WGS sequence"/>
</dbReference>